<gene>
    <name evidence="2" type="ORF">KFZ77_09245</name>
</gene>
<accession>A0ABY6JLJ9</accession>
<evidence type="ECO:0000256" key="1">
    <source>
        <dbReference type="SAM" id="SignalP"/>
    </source>
</evidence>
<keyword evidence="1" id="KW-0732">Signal</keyword>
<organism evidence="2 3">
    <name type="scientific">Siccibacter colletis</name>
    <dbReference type="NCBI Taxonomy" id="1505757"/>
    <lineage>
        <taxon>Bacteria</taxon>
        <taxon>Pseudomonadati</taxon>
        <taxon>Pseudomonadota</taxon>
        <taxon>Gammaproteobacteria</taxon>
        <taxon>Enterobacterales</taxon>
        <taxon>Enterobacteriaceae</taxon>
        <taxon>Siccibacter</taxon>
    </lineage>
</organism>
<protein>
    <recommendedName>
        <fullName evidence="4">IdsF</fullName>
    </recommendedName>
</protein>
<feature type="chain" id="PRO_5045740137" description="IdsF" evidence="1">
    <location>
        <begin position="25"/>
        <end position="335"/>
    </location>
</feature>
<keyword evidence="3" id="KW-1185">Reference proteome</keyword>
<name>A0ABY6JLJ9_9ENTR</name>
<feature type="signal peptide" evidence="1">
    <location>
        <begin position="1"/>
        <end position="24"/>
    </location>
</feature>
<sequence>MQVRLLAKLWIVTCGVMMIADSYANETIQIRSLFDINSAFCSIKTNGVEGVTNRASALEGRGYGTSSTNSMLALENGINEISVEFGSLDWFSDNDDQTKGAFKADSSCSLSLVLKKQNNTQVLKSITVSVDNKGIPFMDMDGESINKTQSKGIKIIGKQIEEGHFPDDFFEPLYFPKNMELYEFKKTVFLKGLPEWKWVNATKFTGSQVQTAALREAYIDLWREFAHKNNNAIKQRLHVSLDAWGISTFSTPDEIYEDYNFVESFKNHAFKMQPLNWNDYKIEVMNQGRMVRFVNKTVPTYSPLTYFVKNKNGEQRIRSYAPIFSLINGKFIVVI</sequence>
<evidence type="ECO:0008006" key="4">
    <source>
        <dbReference type="Google" id="ProtNLM"/>
    </source>
</evidence>
<evidence type="ECO:0000313" key="2">
    <source>
        <dbReference type="EMBL" id="UYU33666.1"/>
    </source>
</evidence>
<proteinExistence type="predicted"/>
<dbReference type="Proteomes" id="UP001156318">
    <property type="component" value="Chromosome"/>
</dbReference>
<dbReference type="RefSeq" id="WP_264386089.1">
    <property type="nucleotide sequence ID" value="NZ_CP074352.1"/>
</dbReference>
<evidence type="ECO:0000313" key="3">
    <source>
        <dbReference type="Proteomes" id="UP001156318"/>
    </source>
</evidence>
<dbReference type="EMBL" id="CP074352">
    <property type="protein sequence ID" value="UYU33666.1"/>
    <property type="molecule type" value="Genomic_DNA"/>
</dbReference>
<reference evidence="2 3" key="1">
    <citation type="submission" date="2021-05" db="EMBL/GenBank/DDBJ databases">
        <title>Isolation, identification, and the growth promoting effects of Pantoea dispersa strain YSD J2 from the aboveground leaves of Cyperus esculentus L.Var. Sativus.</title>
        <authorList>
            <person name="Wang S."/>
            <person name="Tang X.M."/>
            <person name="Huang Y.N."/>
        </authorList>
    </citation>
    <scope>NUCLEOTIDE SEQUENCE [LARGE SCALE GENOMIC DNA]</scope>
    <source>
        <strain evidence="3">YSD YN2</strain>
    </source>
</reference>